<keyword evidence="9" id="KW-0472">Membrane</keyword>
<evidence type="ECO:0000256" key="9">
    <source>
        <dbReference type="SAM" id="Phobius"/>
    </source>
</evidence>
<dbReference type="PANTHER" id="PTHR47958">
    <property type="entry name" value="ATP-DEPENDENT RNA HELICASE DBP3"/>
    <property type="match status" value="1"/>
</dbReference>
<dbReference type="SUPFAM" id="SSF52540">
    <property type="entry name" value="P-loop containing nucleoside triphosphate hydrolases"/>
    <property type="match status" value="1"/>
</dbReference>
<feature type="short sequence motif" description="Q motif" evidence="6">
    <location>
        <begin position="390"/>
        <end position="418"/>
    </location>
</feature>
<evidence type="ECO:0000259" key="11">
    <source>
        <dbReference type="PROSITE" id="PS51194"/>
    </source>
</evidence>
<evidence type="ECO:0000256" key="5">
    <source>
        <dbReference type="ARBA" id="ARBA00022840"/>
    </source>
</evidence>
<dbReference type="PROSITE" id="PS51192">
    <property type="entry name" value="HELICASE_ATP_BIND_1"/>
    <property type="match status" value="1"/>
</dbReference>
<dbReference type="PROSITE" id="PS00039">
    <property type="entry name" value="DEAD_ATP_HELICASE"/>
    <property type="match status" value="1"/>
</dbReference>
<dbReference type="Pfam" id="PF00271">
    <property type="entry name" value="Helicase_C"/>
    <property type="match status" value="1"/>
</dbReference>
<dbReference type="SMART" id="SM00487">
    <property type="entry name" value="DEXDc"/>
    <property type="match status" value="1"/>
</dbReference>
<comment type="caution">
    <text evidence="13">The sequence shown here is derived from an EMBL/GenBank/DDBJ whole genome shotgun (WGS) entry which is preliminary data.</text>
</comment>
<evidence type="ECO:0000256" key="3">
    <source>
        <dbReference type="ARBA" id="ARBA00022801"/>
    </source>
</evidence>
<evidence type="ECO:0000256" key="2">
    <source>
        <dbReference type="ARBA" id="ARBA00022741"/>
    </source>
</evidence>
<dbReference type="InterPro" id="IPR000629">
    <property type="entry name" value="RNA-helicase_DEAD-box_CS"/>
</dbReference>
<keyword evidence="3 7" id="KW-0378">Hydrolase</keyword>
<feature type="domain" description="Helicase ATP-binding" evidence="10">
    <location>
        <begin position="421"/>
        <end position="591"/>
    </location>
</feature>
<dbReference type="InterPro" id="IPR001650">
    <property type="entry name" value="Helicase_C-like"/>
</dbReference>
<keyword evidence="14" id="KW-1185">Reference proteome</keyword>
<evidence type="ECO:0000256" key="8">
    <source>
        <dbReference type="SAM" id="MobiDB-lite"/>
    </source>
</evidence>
<evidence type="ECO:0000259" key="12">
    <source>
        <dbReference type="PROSITE" id="PS51195"/>
    </source>
</evidence>
<feature type="region of interest" description="Disordered" evidence="8">
    <location>
        <begin position="327"/>
        <end position="355"/>
    </location>
</feature>
<protein>
    <recommendedName>
        <fullName evidence="1">RNA helicase</fullName>
        <ecNumber evidence="1">3.6.4.13</ecNumber>
    </recommendedName>
</protein>
<proteinExistence type="inferred from homology"/>
<reference evidence="13 14" key="1">
    <citation type="submission" date="2024-06" db="EMBL/GenBank/DDBJ databases">
        <authorList>
            <person name="Kraege A."/>
            <person name="Thomma B."/>
        </authorList>
    </citation>
    <scope>NUCLEOTIDE SEQUENCE [LARGE SCALE GENOMIC DNA]</scope>
</reference>
<dbReference type="EC" id="3.6.4.13" evidence="1"/>
<dbReference type="Proteomes" id="UP001497392">
    <property type="component" value="Unassembled WGS sequence"/>
</dbReference>
<evidence type="ECO:0000313" key="14">
    <source>
        <dbReference type="Proteomes" id="UP001497392"/>
    </source>
</evidence>
<gene>
    <name evidence="13" type="primary">g12049</name>
    <name evidence="13" type="ORF">VP750_LOCUS10749</name>
</gene>
<sequence length="763" mass="85176">MDRPSQAKTRWPAPRYLVATFLLVYIAGWGYWLSLYKQTPSRKCSARLDGLAVDAKLAHLNHARRAAYDSLEAHLSSEGLHLGKEQTQGLDARTLFHKRDGRIEPGLQPLEVSVRAVVAPLGDTQASARLASAVREHIVPVAAEAGVWLQDPKKYHSTLFHASSHAHPVEASTAQIATETASVSKTAMALCPLEVVLERVIVTATGNVVACWQVAAGSDPSEVRRALERALPNAPARRYQTVQDPAILHTTLARLVQLQGRRTGRILRSGGLDQAAEIQSAAGRMTQALCGLALTLRSLWYVQEDDLLALALNGRSRHQEVPLLCQKPPPSLKGNVQSVHRPPPVRRTDKLPSMAGEAPNAYDARAYDTKMQDLIGDSDTFYTEWEETYESFDQMSLHENLLRGIYAYGFEKPSAIQQKGIVPFGKGLDVIQQAQSGTGKTATFCAGILQNLDYNLMECQALVLAPTRELAQQIEKVMRALGDYQQVKCHACVGGTSVREDTRILQAGVHVVVGTPGRVYDMLRRRALRADSIRMFVLDEADEMLSRGFKDQIYDIFQLLPPKLQVGVFSATLPPEALEITRKFMNKPVRILVKRDELTLEGIKQFYVNVEREEWKLDTLCDLYETLAITQSVIFANTRRKVDWLTDKMRESDHTVSATHGDMDQNTRDVIMREFRSGSSRVLITTDLLARGIDVQQVSLVINYDLPTQPENYLHRIGRSGRFGRKGVAINFVTKEDERILQDVQRFYNTVIEELPANVADLI</sequence>
<dbReference type="Pfam" id="PF00270">
    <property type="entry name" value="DEAD"/>
    <property type="match status" value="1"/>
</dbReference>
<dbReference type="InterPro" id="IPR011545">
    <property type="entry name" value="DEAD/DEAH_box_helicase_dom"/>
</dbReference>
<dbReference type="PROSITE" id="PS51194">
    <property type="entry name" value="HELICASE_CTER"/>
    <property type="match status" value="1"/>
</dbReference>
<evidence type="ECO:0000313" key="13">
    <source>
        <dbReference type="EMBL" id="CAL5228843.1"/>
    </source>
</evidence>
<dbReference type="SMART" id="SM00490">
    <property type="entry name" value="HELICc"/>
    <property type="match status" value="1"/>
</dbReference>
<evidence type="ECO:0000256" key="7">
    <source>
        <dbReference type="RuleBase" id="RU000492"/>
    </source>
</evidence>
<evidence type="ECO:0000256" key="4">
    <source>
        <dbReference type="ARBA" id="ARBA00022806"/>
    </source>
</evidence>
<organism evidence="13 14">
    <name type="scientific">Coccomyxa viridis</name>
    <dbReference type="NCBI Taxonomy" id="1274662"/>
    <lineage>
        <taxon>Eukaryota</taxon>
        <taxon>Viridiplantae</taxon>
        <taxon>Chlorophyta</taxon>
        <taxon>core chlorophytes</taxon>
        <taxon>Trebouxiophyceae</taxon>
        <taxon>Trebouxiophyceae incertae sedis</taxon>
        <taxon>Coccomyxaceae</taxon>
        <taxon>Coccomyxa</taxon>
    </lineage>
</organism>
<dbReference type="EMBL" id="CAXHTA020000019">
    <property type="protein sequence ID" value="CAL5228843.1"/>
    <property type="molecule type" value="Genomic_DNA"/>
</dbReference>
<evidence type="ECO:0000256" key="1">
    <source>
        <dbReference type="ARBA" id="ARBA00012552"/>
    </source>
</evidence>
<dbReference type="InterPro" id="IPR014014">
    <property type="entry name" value="RNA_helicase_DEAD_Q_motif"/>
</dbReference>
<dbReference type="Gene3D" id="3.40.50.300">
    <property type="entry name" value="P-loop containing nucleotide triphosphate hydrolases"/>
    <property type="match status" value="2"/>
</dbReference>
<dbReference type="CDD" id="cd17939">
    <property type="entry name" value="DEADc_EIF4A"/>
    <property type="match status" value="1"/>
</dbReference>
<keyword evidence="2 7" id="KW-0547">Nucleotide-binding</keyword>
<evidence type="ECO:0000256" key="6">
    <source>
        <dbReference type="PROSITE-ProRule" id="PRU00552"/>
    </source>
</evidence>
<accession>A0ABP1GDR8</accession>
<feature type="domain" description="Helicase C-terminal" evidence="11">
    <location>
        <begin position="602"/>
        <end position="763"/>
    </location>
</feature>
<dbReference type="CDD" id="cd18787">
    <property type="entry name" value="SF2_C_DEAD"/>
    <property type="match status" value="1"/>
</dbReference>
<dbReference type="PROSITE" id="PS51195">
    <property type="entry name" value="Q_MOTIF"/>
    <property type="match status" value="1"/>
</dbReference>
<keyword evidence="9" id="KW-1133">Transmembrane helix</keyword>
<keyword evidence="5 7" id="KW-0067">ATP-binding</keyword>
<feature type="transmembrane region" description="Helical" evidence="9">
    <location>
        <begin position="16"/>
        <end position="35"/>
    </location>
</feature>
<evidence type="ECO:0000259" key="10">
    <source>
        <dbReference type="PROSITE" id="PS51192"/>
    </source>
</evidence>
<comment type="similarity">
    <text evidence="7">Belongs to the DEAD box helicase family.</text>
</comment>
<keyword evidence="9" id="KW-0812">Transmembrane</keyword>
<dbReference type="InterPro" id="IPR014001">
    <property type="entry name" value="Helicase_ATP-bd"/>
</dbReference>
<dbReference type="InterPro" id="IPR027417">
    <property type="entry name" value="P-loop_NTPase"/>
</dbReference>
<name>A0ABP1GDR8_9CHLO</name>
<keyword evidence="4 7" id="KW-0347">Helicase</keyword>
<feature type="domain" description="DEAD-box RNA helicase Q" evidence="12">
    <location>
        <begin position="390"/>
        <end position="418"/>
    </location>
</feature>